<reference evidence="2" key="1">
    <citation type="journal article" date="2019" name="Int. J. Syst. Evol. Microbiol.">
        <title>The Global Catalogue of Microorganisms (GCM) 10K type strain sequencing project: providing services to taxonomists for standard genome sequencing and annotation.</title>
        <authorList>
            <consortium name="The Broad Institute Genomics Platform"/>
            <consortium name="The Broad Institute Genome Sequencing Center for Infectious Disease"/>
            <person name="Wu L."/>
            <person name="Ma J."/>
        </authorList>
    </citation>
    <scope>NUCLEOTIDE SEQUENCE [LARGE SCALE GENOMIC DNA]</scope>
    <source>
        <strain evidence="2">JCM 16545</strain>
    </source>
</reference>
<dbReference type="InterPro" id="IPR038026">
    <property type="entry name" value="MtlR-like_sf"/>
</dbReference>
<comment type="caution">
    <text evidence="1">The sequence shown here is derived from an EMBL/GenBank/DDBJ whole genome shotgun (WGS) entry which is preliminary data.</text>
</comment>
<evidence type="ECO:0000313" key="2">
    <source>
        <dbReference type="Proteomes" id="UP001597297"/>
    </source>
</evidence>
<dbReference type="EMBL" id="JBHUJC010000023">
    <property type="protein sequence ID" value="MFD2276373.1"/>
    <property type="molecule type" value="Genomic_DNA"/>
</dbReference>
<organism evidence="1 2">
    <name type="scientific">Rubritalea spongiae</name>
    <dbReference type="NCBI Taxonomy" id="430797"/>
    <lineage>
        <taxon>Bacteria</taxon>
        <taxon>Pseudomonadati</taxon>
        <taxon>Verrucomicrobiota</taxon>
        <taxon>Verrucomicrobiia</taxon>
        <taxon>Verrucomicrobiales</taxon>
        <taxon>Rubritaleaceae</taxon>
        <taxon>Rubritalea</taxon>
    </lineage>
</organism>
<proteinExistence type="predicted"/>
<accession>A0ABW5E316</accession>
<sequence>MYLRKNDANTLLDSLKNELLDEIRDDSEFLLSLLDEDDWSFVIKSHALIEASLTELLVKQLGDSRIKKVIELLPLSDSRAGKIKLARDLEILEDKEYNYIRRYSELRNQLVHKVENINFTFESYISQMNKDQRKSWYKHVCYFCDSQEDFESWRKVAEEKPTVALFMGLLQLVSKNTMTGHQKQGSSNISTLSDQTMRELLGEVD</sequence>
<protein>
    <recommendedName>
        <fullName evidence="3">DUF4145 domain-containing protein</fullName>
    </recommendedName>
</protein>
<gene>
    <name evidence="1" type="ORF">ACFSQZ_07825</name>
</gene>
<name>A0ABW5E316_9BACT</name>
<keyword evidence="2" id="KW-1185">Reference proteome</keyword>
<dbReference type="SUPFAM" id="SSF158668">
    <property type="entry name" value="MtlR-like"/>
    <property type="match status" value="1"/>
</dbReference>
<dbReference type="Proteomes" id="UP001597297">
    <property type="component" value="Unassembled WGS sequence"/>
</dbReference>
<dbReference type="RefSeq" id="WP_377092558.1">
    <property type="nucleotide sequence ID" value="NZ_JBHSJM010000001.1"/>
</dbReference>
<evidence type="ECO:0008006" key="3">
    <source>
        <dbReference type="Google" id="ProtNLM"/>
    </source>
</evidence>
<dbReference type="Gene3D" id="1.20.120.330">
    <property type="entry name" value="Nucleotidyltransferases domain 2"/>
    <property type="match status" value="1"/>
</dbReference>
<evidence type="ECO:0000313" key="1">
    <source>
        <dbReference type="EMBL" id="MFD2276373.1"/>
    </source>
</evidence>